<dbReference type="AlphaFoldDB" id="A0AAV9E267"/>
<evidence type="ECO:0000313" key="1">
    <source>
        <dbReference type="EMBL" id="KAK1306975.1"/>
    </source>
</evidence>
<evidence type="ECO:0000313" key="2">
    <source>
        <dbReference type="Proteomes" id="UP001180020"/>
    </source>
</evidence>
<protein>
    <submittedName>
        <fullName evidence="1">Uncharacterized protein</fullName>
    </submittedName>
</protein>
<name>A0AAV9E267_ACOCL</name>
<proteinExistence type="predicted"/>
<sequence>MGATSKGYLNYQSYGNSQLGSFNQAYIQKPNASTLVTTPTTQHSLTDTIATATKVITADPSFQSALAAAITSIVGGGGNGSQGEGEGMGRHGLKWGEAMMAPSSVASPCVTSFLNRTSVAVAPELNPKQDSLL</sequence>
<keyword evidence="2" id="KW-1185">Reference proteome</keyword>
<accession>A0AAV9E267</accession>
<gene>
    <name evidence="1" type="ORF">QJS10_CPA10g00611</name>
</gene>
<dbReference type="Proteomes" id="UP001180020">
    <property type="component" value="Unassembled WGS sequence"/>
</dbReference>
<organism evidence="1 2">
    <name type="scientific">Acorus calamus</name>
    <name type="common">Sweet flag</name>
    <dbReference type="NCBI Taxonomy" id="4465"/>
    <lineage>
        <taxon>Eukaryota</taxon>
        <taxon>Viridiplantae</taxon>
        <taxon>Streptophyta</taxon>
        <taxon>Embryophyta</taxon>
        <taxon>Tracheophyta</taxon>
        <taxon>Spermatophyta</taxon>
        <taxon>Magnoliopsida</taxon>
        <taxon>Liliopsida</taxon>
        <taxon>Acoraceae</taxon>
        <taxon>Acorus</taxon>
    </lineage>
</organism>
<comment type="caution">
    <text evidence="1">The sequence shown here is derived from an EMBL/GenBank/DDBJ whole genome shotgun (WGS) entry which is preliminary data.</text>
</comment>
<dbReference type="EMBL" id="JAUJYO010000010">
    <property type="protein sequence ID" value="KAK1306975.1"/>
    <property type="molecule type" value="Genomic_DNA"/>
</dbReference>
<reference evidence="1" key="2">
    <citation type="submission" date="2023-06" db="EMBL/GenBank/DDBJ databases">
        <authorList>
            <person name="Ma L."/>
            <person name="Liu K.-W."/>
            <person name="Li Z."/>
            <person name="Hsiao Y.-Y."/>
            <person name="Qi Y."/>
            <person name="Fu T."/>
            <person name="Tang G."/>
            <person name="Zhang D."/>
            <person name="Sun W.-H."/>
            <person name="Liu D.-K."/>
            <person name="Li Y."/>
            <person name="Chen G.-Z."/>
            <person name="Liu X.-D."/>
            <person name="Liao X.-Y."/>
            <person name="Jiang Y.-T."/>
            <person name="Yu X."/>
            <person name="Hao Y."/>
            <person name="Huang J."/>
            <person name="Zhao X.-W."/>
            <person name="Ke S."/>
            <person name="Chen Y.-Y."/>
            <person name="Wu W.-L."/>
            <person name="Hsu J.-L."/>
            <person name="Lin Y.-F."/>
            <person name="Huang M.-D."/>
            <person name="Li C.-Y."/>
            <person name="Huang L."/>
            <person name="Wang Z.-W."/>
            <person name="Zhao X."/>
            <person name="Zhong W.-Y."/>
            <person name="Peng D.-H."/>
            <person name="Ahmad S."/>
            <person name="Lan S."/>
            <person name="Zhang J.-S."/>
            <person name="Tsai W.-C."/>
            <person name="Van De Peer Y."/>
            <person name="Liu Z.-J."/>
        </authorList>
    </citation>
    <scope>NUCLEOTIDE SEQUENCE</scope>
    <source>
        <strain evidence="1">CP</strain>
        <tissue evidence="1">Leaves</tissue>
    </source>
</reference>
<reference evidence="1" key="1">
    <citation type="journal article" date="2023" name="Nat. Commun.">
        <title>Diploid and tetraploid genomes of Acorus and the evolution of monocots.</title>
        <authorList>
            <person name="Ma L."/>
            <person name="Liu K.W."/>
            <person name="Li Z."/>
            <person name="Hsiao Y.Y."/>
            <person name="Qi Y."/>
            <person name="Fu T."/>
            <person name="Tang G.D."/>
            <person name="Zhang D."/>
            <person name="Sun W.H."/>
            <person name="Liu D.K."/>
            <person name="Li Y."/>
            <person name="Chen G.Z."/>
            <person name="Liu X.D."/>
            <person name="Liao X.Y."/>
            <person name="Jiang Y.T."/>
            <person name="Yu X."/>
            <person name="Hao Y."/>
            <person name="Huang J."/>
            <person name="Zhao X.W."/>
            <person name="Ke S."/>
            <person name="Chen Y.Y."/>
            <person name="Wu W.L."/>
            <person name="Hsu J.L."/>
            <person name="Lin Y.F."/>
            <person name="Huang M.D."/>
            <person name="Li C.Y."/>
            <person name="Huang L."/>
            <person name="Wang Z.W."/>
            <person name="Zhao X."/>
            <person name="Zhong W.Y."/>
            <person name="Peng D.H."/>
            <person name="Ahmad S."/>
            <person name="Lan S."/>
            <person name="Zhang J.S."/>
            <person name="Tsai W.C."/>
            <person name="Van de Peer Y."/>
            <person name="Liu Z.J."/>
        </authorList>
    </citation>
    <scope>NUCLEOTIDE SEQUENCE</scope>
    <source>
        <strain evidence="1">CP</strain>
    </source>
</reference>